<keyword evidence="1" id="KW-1015">Disulfide bond</keyword>
<dbReference type="PANTHER" id="PTHR24252">
    <property type="entry name" value="ACROSIN-RELATED"/>
    <property type="match status" value="1"/>
</dbReference>
<dbReference type="GO" id="GO:0004252">
    <property type="term" value="F:serine-type endopeptidase activity"/>
    <property type="evidence" value="ECO:0007669"/>
    <property type="project" value="InterPro"/>
</dbReference>
<dbReference type="InterPro" id="IPR009003">
    <property type="entry name" value="Peptidase_S1_PA"/>
</dbReference>
<reference evidence="4" key="1">
    <citation type="submission" date="2021-02" db="EMBL/GenBank/DDBJ databases">
        <authorList>
            <person name="Dougan E. K."/>
            <person name="Rhodes N."/>
            <person name="Thang M."/>
            <person name="Chan C."/>
        </authorList>
    </citation>
    <scope>NUCLEOTIDE SEQUENCE</scope>
</reference>
<dbReference type="OrthoDB" id="6380398at2759"/>
<dbReference type="CDD" id="cd00190">
    <property type="entry name" value="Tryp_SPc"/>
    <property type="match status" value="1"/>
</dbReference>
<protein>
    <submittedName>
        <fullName evidence="4">OVCH1 protein</fullName>
    </submittedName>
</protein>
<dbReference type="SMART" id="SM00020">
    <property type="entry name" value="Tryp_SPc"/>
    <property type="match status" value="1"/>
</dbReference>
<accession>A0A812QP81</accession>
<dbReference type="PRINTS" id="PR00722">
    <property type="entry name" value="CHYMOTRYPSIN"/>
</dbReference>
<dbReference type="FunFam" id="2.40.10.10:FF:000002">
    <property type="entry name" value="Transmembrane protease serine"/>
    <property type="match status" value="1"/>
</dbReference>
<dbReference type="Pfam" id="PF00089">
    <property type="entry name" value="Trypsin"/>
    <property type="match status" value="1"/>
</dbReference>
<keyword evidence="5" id="KW-1185">Reference proteome</keyword>
<dbReference type="SUPFAM" id="SSF50494">
    <property type="entry name" value="Trypsin-like serine proteases"/>
    <property type="match status" value="1"/>
</dbReference>
<dbReference type="InterPro" id="IPR001314">
    <property type="entry name" value="Peptidase_S1A"/>
</dbReference>
<dbReference type="AlphaFoldDB" id="A0A812QP81"/>
<evidence type="ECO:0000259" key="3">
    <source>
        <dbReference type="PROSITE" id="PS50240"/>
    </source>
</evidence>
<feature type="non-terminal residue" evidence="4">
    <location>
        <position position="1"/>
    </location>
</feature>
<comment type="caution">
    <text evidence="4">The sequence shown here is derived from an EMBL/GenBank/DDBJ whole genome shotgun (WGS) entry which is preliminary data.</text>
</comment>
<evidence type="ECO:0000313" key="5">
    <source>
        <dbReference type="Proteomes" id="UP000649617"/>
    </source>
</evidence>
<keyword evidence="2" id="KW-0378">Hydrolase</keyword>
<dbReference type="EMBL" id="CAJNIZ010017336">
    <property type="protein sequence ID" value="CAE7397132.1"/>
    <property type="molecule type" value="Genomic_DNA"/>
</dbReference>
<gene>
    <name evidence="4" type="primary">OVCH1</name>
    <name evidence="4" type="ORF">SPIL2461_LOCUS9779</name>
</gene>
<dbReference type="InterPro" id="IPR033116">
    <property type="entry name" value="TRYPSIN_SER"/>
</dbReference>
<dbReference type="PANTHER" id="PTHR24252:SF7">
    <property type="entry name" value="HYALIN"/>
    <property type="match status" value="1"/>
</dbReference>
<dbReference type="Gene3D" id="2.40.10.10">
    <property type="entry name" value="Trypsin-like serine proteases"/>
    <property type="match status" value="1"/>
</dbReference>
<organism evidence="4 5">
    <name type="scientific">Symbiodinium pilosum</name>
    <name type="common">Dinoflagellate</name>
    <dbReference type="NCBI Taxonomy" id="2952"/>
    <lineage>
        <taxon>Eukaryota</taxon>
        <taxon>Sar</taxon>
        <taxon>Alveolata</taxon>
        <taxon>Dinophyceae</taxon>
        <taxon>Suessiales</taxon>
        <taxon>Symbiodiniaceae</taxon>
        <taxon>Symbiodinium</taxon>
    </lineage>
</organism>
<dbReference type="InterPro" id="IPR018114">
    <property type="entry name" value="TRYPSIN_HIS"/>
</dbReference>
<name>A0A812QP81_SYMPI</name>
<proteinExistence type="predicted"/>
<sequence length="350" mass="37442">VWRWQVALRLPGYELCGGTLIAPGWVLTAAHCAAVLRTQGLSCLQAHAGTSHLDVSRSTGHFEERRAKNLYVHPEFDGDSKNGHDFALLELEKPMPMNECIGVACLPENEGKVGAACQITGWGTQFFMGPGSEVLQQAPVTLLDVHTCQHTLRSGLSLPSSSLCASGNSSLGITDTCQGDSGGPLVCEEAGAFVVHGVTSWGYGCGAKPGFYGRVSTALSWIHDVLDGRMEADVKLADEQDVYFGNTDKNDMMFTGVRGPCIMDEFSCVMSPGYPNPYPSGESCQIAVSPQNSAPIHVTNFSTTFGDYLSFDCKYFTGGMGPEGIIPRSTIHWKPASIGAGWRICPGHKA</sequence>
<feature type="domain" description="Peptidase S1" evidence="3">
    <location>
        <begin position="1"/>
        <end position="227"/>
    </location>
</feature>
<dbReference type="Proteomes" id="UP000649617">
    <property type="component" value="Unassembled WGS sequence"/>
</dbReference>
<dbReference type="FunFam" id="2.40.10.10:FF:000068">
    <property type="entry name" value="transmembrane protease serine 2"/>
    <property type="match status" value="1"/>
</dbReference>
<evidence type="ECO:0000256" key="1">
    <source>
        <dbReference type="ARBA" id="ARBA00023157"/>
    </source>
</evidence>
<dbReference type="PROSITE" id="PS50240">
    <property type="entry name" value="TRYPSIN_DOM"/>
    <property type="match status" value="1"/>
</dbReference>
<dbReference type="GO" id="GO:0006508">
    <property type="term" value="P:proteolysis"/>
    <property type="evidence" value="ECO:0007669"/>
    <property type="project" value="UniProtKB-KW"/>
</dbReference>
<evidence type="ECO:0000313" key="4">
    <source>
        <dbReference type="EMBL" id="CAE7397132.1"/>
    </source>
</evidence>
<dbReference type="PROSITE" id="PS00134">
    <property type="entry name" value="TRYPSIN_HIS"/>
    <property type="match status" value="1"/>
</dbReference>
<dbReference type="InterPro" id="IPR001254">
    <property type="entry name" value="Trypsin_dom"/>
</dbReference>
<keyword evidence="2" id="KW-0645">Protease</keyword>
<dbReference type="InterPro" id="IPR043504">
    <property type="entry name" value="Peptidase_S1_PA_chymotrypsin"/>
</dbReference>
<evidence type="ECO:0000256" key="2">
    <source>
        <dbReference type="RuleBase" id="RU363034"/>
    </source>
</evidence>
<dbReference type="PROSITE" id="PS00135">
    <property type="entry name" value="TRYPSIN_SER"/>
    <property type="match status" value="1"/>
</dbReference>
<keyword evidence="2" id="KW-0720">Serine protease</keyword>